<dbReference type="InterPro" id="IPR015797">
    <property type="entry name" value="NUDIX_hydrolase-like_dom_sf"/>
</dbReference>
<dbReference type="Gene3D" id="3.90.79.10">
    <property type="entry name" value="Nucleoside Triphosphate Pyrophosphohydrolase"/>
    <property type="match status" value="1"/>
</dbReference>
<dbReference type="RefSeq" id="WP_014370942.1">
    <property type="nucleotide sequence ID" value="NC_016935.1"/>
</dbReference>
<name>H6NPY6_9BACL</name>
<dbReference type="KEGG" id="pmq:PM3016_4411"/>
<accession>H6NPY6</accession>
<evidence type="ECO:0000313" key="5">
    <source>
        <dbReference type="Proteomes" id="UP000007523"/>
    </source>
</evidence>
<dbReference type="HOGENOM" id="CLU_037162_13_3_9"/>
<dbReference type="PANTHER" id="PTHR43046:SF2">
    <property type="entry name" value="8-OXO-DGTP DIPHOSPHATASE-RELATED"/>
    <property type="match status" value="1"/>
</dbReference>
<dbReference type="SUPFAM" id="SSF55811">
    <property type="entry name" value="Nudix"/>
    <property type="match status" value="1"/>
</dbReference>
<keyword evidence="2" id="KW-0378">Hydrolase</keyword>
<evidence type="ECO:0000259" key="3">
    <source>
        <dbReference type="PROSITE" id="PS51462"/>
    </source>
</evidence>
<dbReference type="Pfam" id="PF00293">
    <property type="entry name" value="NUDIX"/>
    <property type="match status" value="1"/>
</dbReference>
<dbReference type="GO" id="GO:0016787">
    <property type="term" value="F:hydrolase activity"/>
    <property type="evidence" value="ECO:0007669"/>
    <property type="project" value="UniProtKB-KW"/>
</dbReference>
<feature type="domain" description="Nudix hydrolase" evidence="3">
    <location>
        <begin position="2"/>
        <end position="128"/>
    </location>
</feature>
<evidence type="ECO:0000256" key="1">
    <source>
        <dbReference type="ARBA" id="ARBA00001946"/>
    </source>
</evidence>
<comment type="cofactor">
    <cofactor evidence="1">
        <name>Mg(2+)</name>
        <dbReference type="ChEBI" id="CHEBI:18420"/>
    </cofactor>
</comment>
<dbReference type="CDD" id="cd04690">
    <property type="entry name" value="NUDIX_Hydrolase"/>
    <property type="match status" value="1"/>
</dbReference>
<dbReference type="AlphaFoldDB" id="H6NPY6"/>
<dbReference type="Proteomes" id="UP000007523">
    <property type="component" value="Chromosome"/>
</dbReference>
<dbReference type="InterPro" id="IPR000086">
    <property type="entry name" value="NUDIX_hydrolase_dom"/>
</dbReference>
<dbReference type="PROSITE" id="PS51462">
    <property type="entry name" value="NUDIX"/>
    <property type="match status" value="1"/>
</dbReference>
<dbReference type="EMBL" id="CP003235">
    <property type="protein sequence ID" value="AFC31177.1"/>
    <property type="molecule type" value="Genomic_DNA"/>
</dbReference>
<organism evidence="4 5">
    <name type="scientific">Paenibacillus mucilaginosus 3016</name>
    <dbReference type="NCBI Taxonomy" id="1116391"/>
    <lineage>
        <taxon>Bacteria</taxon>
        <taxon>Bacillati</taxon>
        <taxon>Bacillota</taxon>
        <taxon>Bacilli</taxon>
        <taxon>Bacillales</taxon>
        <taxon>Paenibacillaceae</taxon>
        <taxon>Paenibacillus</taxon>
    </lineage>
</organism>
<evidence type="ECO:0000256" key="2">
    <source>
        <dbReference type="ARBA" id="ARBA00022801"/>
    </source>
</evidence>
<protein>
    <submittedName>
        <fullName evidence="4">MutT/nudix family protein</fullName>
    </submittedName>
</protein>
<gene>
    <name evidence="4" type="ORF">PM3016_4411</name>
</gene>
<reference evidence="4 5" key="1">
    <citation type="journal article" date="2012" name="J. Bacteriol.">
        <title>Complete Genome Sequence of Paenibacillus mucilaginosus 3016, a Bacterium Functional as Microbial Fertilizer.</title>
        <authorList>
            <person name="Ma M."/>
            <person name="Wang Z."/>
            <person name="Li L."/>
            <person name="Jiang X."/>
            <person name="Guan D."/>
            <person name="Cao F."/>
            <person name="Chen H."/>
            <person name="Wang X."/>
            <person name="Shen D."/>
            <person name="Du B."/>
            <person name="Li J."/>
        </authorList>
    </citation>
    <scope>NUCLEOTIDE SEQUENCE [LARGE SCALE GENOMIC DNA]</scope>
    <source>
        <strain evidence="4 5">3016</strain>
    </source>
</reference>
<dbReference type="STRING" id="1116391.PM3016_4411"/>
<proteinExistence type="predicted"/>
<keyword evidence="5" id="KW-1185">Reference proteome</keyword>
<sequence length="133" mass="14892">MTGHIDKIAWVHLREGRILCARSKGKDIYYMPGGKREAGESDTDTLVREIEEELSVRILPGTISPLGTFEAQAHGKAEGVRVRMACYLADYEGELCPASEIAEIAWLAYADRERVSSVNQIIFDRLHEMNLLA</sequence>
<evidence type="ECO:0000313" key="4">
    <source>
        <dbReference type="EMBL" id="AFC31177.1"/>
    </source>
</evidence>
<dbReference type="PANTHER" id="PTHR43046">
    <property type="entry name" value="GDP-MANNOSE MANNOSYL HYDROLASE"/>
    <property type="match status" value="1"/>
</dbReference>